<dbReference type="PROSITE" id="PS51257">
    <property type="entry name" value="PROKAR_LIPOPROTEIN"/>
    <property type="match status" value="1"/>
</dbReference>
<keyword evidence="2" id="KW-0449">Lipoprotein</keyword>
<dbReference type="RefSeq" id="WP_055279220.1">
    <property type="nucleotide sequence ID" value="NZ_CABIXA010000012.1"/>
</dbReference>
<feature type="region of interest" description="Disordered" evidence="1">
    <location>
        <begin position="304"/>
        <end position="323"/>
    </location>
</feature>
<dbReference type="Pfam" id="PF12741">
    <property type="entry name" value="SusD-like"/>
    <property type="match status" value="1"/>
</dbReference>
<proteinExistence type="predicted"/>
<protein>
    <submittedName>
        <fullName evidence="2">Lipoprotein</fullName>
    </submittedName>
</protein>
<evidence type="ECO:0000313" key="3">
    <source>
        <dbReference type="Proteomes" id="UP000095517"/>
    </source>
</evidence>
<name>A0A174GMR7_9BACE</name>
<evidence type="ECO:0000313" key="2">
    <source>
        <dbReference type="EMBL" id="CUO62200.1"/>
    </source>
</evidence>
<dbReference type="STRING" id="338188.ERS852397_02419"/>
<dbReference type="InterPro" id="IPR011990">
    <property type="entry name" value="TPR-like_helical_dom_sf"/>
</dbReference>
<sequence length="548" mass="60366">MKHIFNKILAGGAVLLTTVACTGNYLDINSNQSQPGDLTPDGFALVSSMTNICSTVAPSDVNCTQFVDCLLGGTLGGYFSDGANFTSSYVRNNAPNNWTEVFLKDKKIISTLFTNLSMVEGFCETSGDLVPMAVANIIKIAAMHRVTDCYGPIPYSAIGFEGAIKTPYDSQEDVYNKFFEELAAARQILLDNPTAVMSPLVDKVYGGDISNWVRFANSLQLRLALRISYANKELAQAKAEDAIDPKNGGVIETNDQNATWKNYQTSTNSMRTAIMYNAHDTRPSAEIACYLNGYKDPRISKYLTESGSPESPGLNGKPYKNDDGTWMTAPDGTSLQYVGIRRGWETFSTSWSVNFSDVNLPGTTPALWMNASEVCFLRAEGAAVFNWDMRGSAESFYNDGIRLSMEDYGVADGYNTYINDATSVPAKFYDPEGQNPWTGVIPAVTIKWDETLTAEQKQQKIITQKWIANWKLGNEAWADYRRTGYPFLIPVAYNGSNVVDINRGPQRLPYPAAEYTDNLTNVQSAVSNYLNGPDNLATKVWWACKPGL</sequence>
<dbReference type="AlphaFoldDB" id="A0A174GMR7"/>
<dbReference type="SUPFAM" id="SSF48452">
    <property type="entry name" value="TPR-like"/>
    <property type="match status" value="1"/>
</dbReference>
<dbReference type="Proteomes" id="UP000095517">
    <property type="component" value="Unassembled WGS sequence"/>
</dbReference>
<accession>A0A174GMR7</accession>
<dbReference type="InterPro" id="IPR024302">
    <property type="entry name" value="SusD-like"/>
</dbReference>
<dbReference type="EMBL" id="CYZH01000012">
    <property type="protein sequence ID" value="CUO62200.1"/>
    <property type="molecule type" value="Genomic_DNA"/>
</dbReference>
<evidence type="ECO:0000256" key="1">
    <source>
        <dbReference type="SAM" id="MobiDB-lite"/>
    </source>
</evidence>
<reference evidence="2 3" key="1">
    <citation type="submission" date="2015-09" db="EMBL/GenBank/DDBJ databases">
        <authorList>
            <consortium name="Pathogen Informatics"/>
        </authorList>
    </citation>
    <scope>NUCLEOTIDE SEQUENCE [LARGE SCALE GENOMIC DNA]</scope>
    <source>
        <strain evidence="2 3">2789STDY5608840</strain>
    </source>
</reference>
<dbReference type="Gene3D" id="1.25.40.390">
    <property type="match status" value="1"/>
</dbReference>
<organism evidence="2 3">
    <name type="scientific">Bacteroides finegoldii</name>
    <dbReference type="NCBI Taxonomy" id="338188"/>
    <lineage>
        <taxon>Bacteria</taxon>
        <taxon>Pseudomonadati</taxon>
        <taxon>Bacteroidota</taxon>
        <taxon>Bacteroidia</taxon>
        <taxon>Bacteroidales</taxon>
        <taxon>Bacteroidaceae</taxon>
        <taxon>Bacteroides</taxon>
    </lineage>
</organism>
<gene>
    <name evidence="2" type="ORF">ERS852397_02419</name>
</gene>